<evidence type="ECO:0000256" key="6">
    <source>
        <dbReference type="ARBA" id="ARBA00022889"/>
    </source>
</evidence>
<feature type="compositionally biased region" description="Low complexity" evidence="11">
    <location>
        <begin position="501"/>
        <end position="511"/>
    </location>
</feature>
<dbReference type="GO" id="GO:0005886">
    <property type="term" value="C:plasma membrane"/>
    <property type="evidence" value="ECO:0007669"/>
    <property type="project" value="TreeGrafter"/>
</dbReference>
<keyword evidence="6" id="KW-0130">Cell adhesion</keyword>
<feature type="transmembrane region" description="Helical" evidence="12">
    <location>
        <begin position="425"/>
        <end position="448"/>
    </location>
</feature>
<evidence type="ECO:0000256" key="11">
    <source>
        <dbReference type="SAM" id="MobiDB-lite"/>
    </source>
</evidence>
<feature type="domain" description="GAIN-B" evidence="13">
    <location>
        <begin position="42"/>
        <end position="233"/>
    </location>
</feature>
<dbReference type="InterPro" id="IPR046338">
    <property type="entry name" value="GAIN_dom_sf"/>
</dbReference>
<dbReference type="InterPro" id="IPR003056">
    <property type="entry name" value="GPCR_2_ADGRE2_ADGRE5"/>
</dbReference>
<evidence type="ECO:0000313" key="16">
    <source>
        <dbReference type="Proteomes" id="UP000694393"/>
    </source>
</evidence>
<dbReference type="Proteomes" id="UP000694393">
    <property type="component" value="Unplaced"/>
</dbReference>
<organism evidence="15 16">
    <name type="scientific">Pelusios castaneus</name>
    <name type="common">West African mud turtle</name>
    <dbReference type="NCBI Taxonomy" id="367368"/>
    <lineage>
        <taxon>Eukaryota</taxon>
        <taxon>Metazoa</taxon>
        <taxon>Chordata</taxon>
        <taxon>Craniata</taxon>
        <taxon>Vertebrata</taxon>
        <taxon>Euteleostomi</taxon>
        <taxon>Archelosauria</taxon>
        <taxon>Testudinata</taxon>
        <taxon>Testudines</taxon>
        <taxon>Pleurodira</taxon>
        <taxon>Pelomedusidae</taxon>
        <taxon>Pelusios</taxon>
    </lineage>
</organism>
<keyword evidence="8 12" id="KW-0472">Membrane</keyword>
<dbReference type="PROSITE" id="PS50221">
    <property type="entry name" value="GAIN_B"/>
    <property type="match status" value="1"/>
</dbReference>
<evidence type="ECO:0000259" key="14">
    <source>
        <dbReference type="PROSITE" id="PS50261"/>
    </source>
</evidence>
<evidence type="ECO:0000256" key="12">
    <source>
        <dbReference type="SAM" id="Phobius"/>
    </source>
</evidence>
<dbReference type="FunFam" id="1.20.1070.10:FF:000136">
    <property type="entry name" value="Adhesion G protein-coupled receptor E5"/>
    <property type="match status" value="1"/>
</dbReference>
<keyword evidence="4" id="KW-0677">Repeat</keyword>
<dbReference type="PROSITE" id="PS50261">
    <property type="entry name" value="G_PROTEIN_RECEP_F2_4"/>
    <property type="match status" value="1"/>
</dbReference>
<dbReference type="InterPro" id="IPR000203">
    <property type="entry name" value="GPS"/>
</dbReference>
<feature type="transmembrane region" description="Helical" evidence="12">
    <location>
        <begin position="342"/>
        <end position="362"/>
    </location>
</feature>
<dbReference type="GO" id="GO:0007166">
    <property type="term" value="P:cell surface receptor signaling pathway"/>
    <property type="evidence" value="ECO:0007669"/>
    <property type="project" value="InterPro"/>
</dbReference>
<evidence type="ECO:0000256" key="5">
    <source>
        <dbReference type="ARBA" id="ARBA00022837"/>
    </source>
</evidence>
<evidence type="ECO:0000256" key="10">
    <source>
        <dbReference type="ARBA" id="ARBA00023180"/>
    </source>
</evidence>
<name>A0A8C8VLL0_9SAUR</name>
<dbReference type="PRINTS" id="PR01278">
    <property type="entry name" value="CD97PROTEIN"/>
</dbReference>
<feature type="compositionally biased region" description="Polar residues" evidence="11">
    <location>
        <begin position="512"/>
        <end position="523"/>
    </location>
</feature>
<dbReference type="InterPro" id="IPR000832">
    <property type="entry name" value="GPCR_2_secretin-like"/>
</dbReference>
<dbReference type="InterPro" id="IPR057244">
    <property type="entry name" value="GAIN_B"/>
</dbReference>
<evidence type="ECO:0000256" key="4">
    <source>
        <dbReference type="ARBA" id="ARBA00022737"/>
    </source>
</evidence>
<evidence type="ECO:0000256" key="3">
    <source>
        <dbReference type="ARBA" id="ARBA00022729"/>
    </source>
</evidence>
<feature type="transmembrane region" description="Helical" evidence="12">
    <location>
        <begin position="382"/>
        <end position="404"/>
    </location>
</feature>
<keyword evidence="7 12" id="KW-1133">Transmembrane helix</keyword>
<evidence type="ECO:0000256" key="9">
    <source>
        <dbReference type="ARBA" id="ARBA00023157"/>
    </source>
</evidence>
<reference evidence="15" key="2">
    <citation type="submission" date="2025-09" db="UniProtKB">
        <authorList>
            <consortium name="Ensembl"/>
        </authorList>
    </citation>
    <scope>IDENTIFICATION</scope>
</reference>
<dbReference type="PANTHER" id="PTHR12011">
    <property type="entry name" value="ADHESION G-PROTEIN COUPLED RECEPTOR"/>
    <property type="match status" value="1"/>
</dbReference>
<keyword evidence="5" id="KW-0106">Calcium</keyword>
<feature type="domain" description="G-protein coupled receptors family 2 profile 2" evidence="14">
    <location>
        <begin position="237"/>
        <end position="478"/>
    </location>
</feature>
<evidence type="ECO:0000256" key="7">
    <source>
        <dbReference type="ARBA" id="ARBA00022989"/>
    </source>
</evidence>
<dbReference type="InterPro" id="IPR017981">
    <property type="entry name" value="GPCR_2-like_7TM"/>
</dbReference>
<dbReference type="GO" id="GO:0007155">
    <property type="term" value="P:cell adhesion"/>
    <property type="evidence" value="ECO:0007669"/>
    <property type="project" value="UniProtKB-KW"/>
</dbReference>
<dbReference type="PRINTS" id="PR00249">
    <property type="entry name" value="GPCRSECRETIN"/>
</dbReference>
<dbReference type="PROSITE" id="PS00650">
    <property type="entry name" value="G_PROTEIN_RECEP_F2_2"/>
    <property type="match status" value="1"/>
</dbReference>
<sequence>MLENFLGVLDRQLTATSLESETVDRRHQIASELMATVEKLLRILALALPNGTTSVAVPDGTELGLAVWKDGDQSQEAVMLRHKKTQMELKWTAADGQKIEGFTLAGLLTYRGLRPVLNGARKVEDPQWETIGQDRWWMREPGHPSYRVLSEVVSAFVNDPNPQALGPSVNFTFSHQKLEPKEDQRILCAYWEPSIRLWATNGCTLLESEPSRTHCRCNHLTSFAVLMAFYEVESWSLDVITKVGLVLSLVCLLLSILTFLFCHAIKGPRTTIHLHLCLTLFAAYVLFLSGADRTSNQVACSVVAGLLHYFFLAAFCWMCLEGAELYLMVVRVFAPHSLKRRYMFLLGYGTPAVIVGISAAAYHQGYGTERHCWLSSENGFLWSFLAPVCIIIAVNAAIFVVTVWKLSQKFADINPDMSQLKKFRVLTITGIAQLCILGITWIFGLFQFSHRSLVVSYVFTILNTLQGLFIFLLHCLLKKQVREEYCRWLRCSSLPRKPSKYSEFSSSSATSTRGLQPSRESGL</sequence>
<dbReference type="Pfam" id="PF01825">
    <property type="entry name" value="GPS"/>
    <property type="match status" value="1"/>
</dbReference>
<evidence type="ECO:0000256" key="1">
    <source>
        <dbReference type="ARBA" id="ARBA00004141"/>
    </source>
</evidence>
<dbReference type="AlphaFoldDB" id="A0A8C8VLL0"/>
<dbReference type="Gene3D" id="2.60.220.50">
    <property type="match status" value="1"/>
</dbReference>
<dbReference type="SMART" id="SM00303">
    <property type="entry name" value="GPS"/>
    <property type="match status" value="1"/>
</dbReference>
<protein>
    <submittedName>
        <fullName evidence="15">Adhesion G protein-coupled receptor E5</fullName>
    </submittedName>
</protein>
<feature type="transmembrane region" description="Helical" evidence="12">
    <location>
        <begin position="309"/>
        <end position="330"/>
    </location>
</feature>
<feature type="transmembrane region" description="Helical" evidence="12">
    <location>
        <begin position="272"/>
        <end position="289"/>
    </location>
</feature>
<keyword evidence="9" id="KW-1015">Disulfide bond</keyword>
<dbReference type="SUPFAM" id="SSF81321">
    <property type="entry name" value="Family A G protein-coupled receptor-like"/>
    <property type="match status" value="1"/>
</dbReference>
<comment type="subcellular location">
    <subcellularLocation>
        <location evidence="1">Membrane</location>
        <topology evidence="1">Multi-pass membrane protein</topology>
    </subcellularLocation>
</comment>
<evidence type="ECO:0000313" key="15">
    <source>
        <dbReference type="Ensembl" id="ENSPCEP00000017035.1"/>
    </source>
</evidence>
<evidence type="ECO:0000256" key="2">
    <source>
        <dbReference type="ARBA" id="ARBA00022692"/>
    </source>
</evidence>
<dbReference type="Gene3D" id="1.20.1070.10">
    <property type="entry name" value="Rhodopsin 7-helix transmembrane proteins"/>
    <property type="match status" value="1"/>
</dbReference>
<feature type="transmembrane region" description="Helical" evidence="12">
    <location>
        <begin position="454"/>
        <end position="477"/>
    </location>
</feature>
<keyword evidence="2 12" id="KW-0812">Transmembrane</keyword>
<accession>A0A8C8VLL0</accession>
<dbReference type="PANTHER" id="PTHR12011:SF348">
    <property type="entry name" value="ADHESION G PROTEIN-COUPLED RECEPTOR E5"/>
    <property type="match status" value="1"/>
</dbReference>
<dbReference type="Ensembl" id="ENSPCET00000017634.1">
    <property type="protein sequence ID" value="ENSPCEP00000017035.1"/>
    <property type="gene ID" value="ENSPCEG00000013392.1"/>
</dbReference>
<keyword evidence="16" id="KW-1185">Reference proteome</keyword>
<dbReference type="Pfam" id="PF00002">
    <property type="entry name" value="7tm_2"/>
    <property type="match status" value="1"/>
</dbReference>
<dbReference type="GO" id="GO:0007189">
    <property type="term" value="P:adenylate cyclase-activating G protein-coupled receptor signaling pathway"/>
    <property type="evidence" value="ECO:0007669"/>
    <property type="project" value="TreeGrafter"/>
</dbReference>
<evidence type="ECO:0000256" key="8">
    <source>
        <dbReference type="ARBA" id="ARBA00023136"/>
    </source>
</evidence>
<feature type="transmembrane region" description="Helical" evidence="12">
    <location>
        <begin position="243"/>
        <end position="265"/>
    </location>
</feature>
<proteinExistence type="predicted"/>
<evidence type="ECO:0000259" key="13">
    <source>
        <dbReference type="PROSITE" id="PS50221"/>
    </source>
</evidence>
<reference evidence="15" key="1">
    <citation type="submission" date="2025-08" db="UniProtKB">
        <authorList>
            <consortium name="Ensembl"/>
        </authorList>
    </citation>
    <scope>IDENTIFICATION</scope>
</reference>
<feature type="region of interest" description="Disordered" evidence="11">
    <location>
        <begin position="496"/>
        <end position="523"/>
    </location>
</feature>
<dbReference type="GO" id="GO:0004930">
    <property type="term" value="F:G protein-coupled receptor activity"/>
    <property type="evidence" value="ECO:0007669"/>
    <property type="project" value="InterPro"/>
</dbReference>
<keyword evidence="3" id="KW-0732">Signal</keyword>
<keyword evidence="10" id="KW-0325">Glycoprotein</keyword>
<dbReference type="InterPro" id="IPR017983">
    <property type="entry name" value="GPCR_2_secretin-like_CS"/>
</dbReference>